<dbReference type="RefSeq" id="WP_033124215.1">
    <property type="nucleotide sequence ID" value="NZ_JACLYY010000012.1"/>
</dbReference>
<evidence type="ECO:0000313" key="2">
    <source>
        <dbReference type="Proteomes" id="UP000716906"/>
    </source>
</evidence>
<evidence type="ECO:0000313" key="1">
    <source>
        <dbReference type="EMBL" id="MBM6738793.1"/>
    </source>
</evidence>
<dbReference type="InterPro" id="IPR036689">
    <property type="entry name" value="ESAT-6-like_sf"/>
</dbReference>
<name>A0ABS2EAX9_9FIRM</name>
<dbReference type="Proteomes" id="UP000716906">
    <property type="component" value="Unassembled WGS sequence"/>
</dbReference>
<comment type="caution">
    <text evidence="1">The sequence shown here is derived from an EMBL/GenBank/DDBJ whole genome shotgun (WGS) entry which is preliminary data.</text>
</comment>
<dbReference type="EMBL" id="JACLYY010000012">
    <property type="protein sequence ID" value="MBM6738793.1"/>
    <property type="molecule type" value="Genomic_DNA"/>
</dbReference>
<keyword evidence="2" id="KW-1185">Reference proteome</keyword>
<proteinExistence type="predicted"/>
<dbReference type="Gene3D" id="1.10.287.1060">
    <property type="entry name" value="ESAT-6-like"/>
    <property type="match status" value="1"/>
</dbReference>
<protein>
    <recommendedName>
        <fullName evidence="3">WXG100 family type VII secretion target</fullName>
    </recommendedName>
</protein>
<accession>A0ABS2EAX9</accession>
<dbReference type="SUPFAM" id="SSF140453">
    <property type="entry name" value="EsxAB dimer-like"/>
    <property type="match status" value="1"/>
</dbReference>
<sequence length="91" mass="10358">MSGYEVNFTAMKAAADHLSEILSDLSKQIDRMGEIESAMMNESVWKGPKRSEYVKNFDTYRAALTSLYNNGRDHLVTLQEEMTTYAKPENS</sequence>
<reference evidence="1 2" key="1">
    <citation type="journal article" date="2021" name="Sci. Rep.">
        <title>The distribution of antibiotic resistance genes in chicken gut microbiota commensals.</title>
        <authorList>
            <person name="Juricova H."/>
            <person name="Matiasovicova J."/>
            <person name="Kubasova T."/>
            <person name="Cejkova D."/>
            <person name="Rychlik I."/>
        </authorList>
    </citation>
    <scope>NUCLEOTIDE SEQUENCE [LARGE SCALE GENOMIC DNA]</scope>
    <source>
        <strain evidence="1 2">An773</strain>
    </source>
</reference>
<gene>
    <name evidence="1" type="ORF">H7U36_11910</name>
</gene>
<evidence type="ECO:0008006" key="3">
    <source>
        <dbReference type="Google" id="ProtNLM"/>
    </source>
</evidence>
<organism evidence="1 2">
    <name type="scientific">Faecalicatena fissicatena</name>
    <dbReference type="NCBI Taxonomy" id="290055"/>
    <lineage>
        <taxon>Bacteria</taxon>
        <taxon>Bacillati</taxon>
        <taxon>Bacillota</taxon>
        <taxon>Clostridia</taxon>
        <taxon>Lachnospirales</taxon>
        <taxon>Lachnospiraceae</taxon>
        <taxon>Faecalicatena</taxon>
    </lineage>
</organism>